<sequence length="36" mass="4116">MAQKGDLLSVRQDIRVVDATIRDGGLCNDFRFDDKF</sequence>
<comment type="caution">
    <text evidence="1">The sequence shown here is derived from an EMBL/GenBank/DDBJ whole genome shotgun (WGS) entry which is preliminary data.</text>
</comment>
<proteinExistence type="predicted"/>
<evidence type="ECO:0000313" key="1">
    <source>
        <dbReference type="EMBL" id="EKC75512.1"/>
    </source>
</evidence>
<dbReference type="AlphaFoldDB" id="K1TR04"/>
<name>K1TR04_9ZZZZ</name>
<evidence type="ECO:0008006" key="2">
    <source>
        <dbReference type="Google" id="ProtNLM"/>
    </source>
</evidence>
<accession>K1TR04</accession>
<reference evidence="1" key="1">
    <citation type="journal article" date="2013" name="Environ. Microbiol.">
        <title>Microbiota from the distal guts of lean and obese adolescents exhibit partial functional redundancy besides clear differences in community structure.</title>
        <authorList>
            <person name="Ferrer M."/>
            <person name="Ruiz A."/>
            <person name="Lanza F."/>
            <person name="Haange S.B."/>
            <person name="Oberbach A."/>
            <person name="Till H."/>
            <person name="Bargiela R."/>
            <person name="Campoy C."/>
            <person name="Segura M.T."/>
            <person name="Richter M."/>
            <person name="von Bergen M."/>
            <person name="Seifert J."/>
            <person name="Suarez A."/>
        </authorList>
    </citation>
    <scope>NUCLEOTIDE SEQUENCE</scope>
</reference>
<gene>
    <name evidence="1" type="ORF">LEA_05166</name>
</gene>
<feature type="non-terminal residue" evidence="1">
    <location>
        <position position="36"/>
    </location>
</feature>
<organism evidence="1">
    <name type="scientific">human gut metagenome</name>
    <dbReference type="NCBI Taxonomy" id="408170"/>
    <lineage>
        <taxon>unclassified sequences</taxon>
        <taxon>metagenomes</taxon>
        <taxon>organismal metagenomes</taxon>
    </lineage>
</organism>
<dbReference type="EMBL" id="AJWY01003380">
    <property type="protein sequence ID" value="EKC75512.1"/>
    <property type="molecule type" value="Genomic_DNA"/>
</dbReference>
<protein>
    <recommendedName>
        <fullName evidence="2">Pyruvate carboxyltransferase domain-containing protein</fullName>
    </recommendedName>
</protein>